<feature type="transmembrane region" description="Helical" evidence="6">
    <location>
        <begin position="235"/>
        <end position="254"/>
    </location>
</feature>
<dbReference type="OrthoDB" id="7883080at2759"/>
<dbReference type="GO" id="GO:0005886">
    <property type="term" value="C:plasma membrane"/>
    <property type="evidence" value="ECO:0007669"/>
    <property type="project" value="UniProtKB-SubCell"/>
</dbReference>
<evidence type="ECO:0000256" key="4">
    <source>
        <dbReference type="ARBA" id="ARBA00022989"/>
    </source>
</evidence>
<reference evidence="8" key="1">
    <citation type="submission" date="2025-08" db="UniProtKB">
        <authorList>
            <consortium name="RefSeq"/>
        </authorList>
    </citation>
    <scope>IDENTIFICATION</scope>
    <source>
        <strain evidence="8">15112-1751.03</strain>
        <tissue evidence="8">Whole Adult</tissue>
    </source>
</reference>
<keyword evidence="3 6" id="KW-0812">Transmembrane</keyword>
<protein>
    <submittedName>
        <fullName evidence="8">Gustatory receptor 59c</fullName>
    </submittedName>
</protein>
<dbReference type="Proteomes" id="UP000515160">
    <property type="component" value="Chromosome 3"/>
</dbReference>
<dbReference type="GO" id="GO:0050909">
    <property type="term" value="P:sensory perception of taste"/>
    <property type="evidence" value="ECO:0007669"/>
    <property type="project" value="InterPro"/>
</dbReference>
<gene>
    <name evidence="8" type="primary">LOC117566791</name>
</gene>
<keyword evidence="8" id="KW-0675">Receptor</keyword>
<dbReference type="GeneID" id="117566791"/>
<keyword evidence="2" id="KW-1003">Cell membrane</keyword>
<organism evidence="7 8">
    <name type="scientific">Drosophila albomicans</name>
    <name type="common">Fruit fly</name>
    <dbReference type="NCBI Taxonomy" id="7291"/>
    <lineage>
        <taxon>Eukaryota</taxon>
        <taxon>Metazoa</taxon>
        <taxon>Ecdysozoa</taxon>
        <taxon>Arthropoda</taxon>
        <taxon>Hexapoda</taxon>
        <taxon>Insecta</taxon>
        <taxon>Pterygota</taxon>
        <taxon>Neoptera</taxon>
        <taxon>Endopterygota</taxon>
        <taxon>Diptera</taxon>
        <taxon>Brachycera</taxon>
        <taxon>Muscomorpha</taxon>
        <taxon>Ephydroidea</taxon>
        <taxon>Drosophilidae</taxon>
        <taxon>Drosophila</taxon>
    </lineage>
</organism>
<keyword evidence="7" id="KW-1185">Reference proteome</keyword>
<evidence type="ECO:0000256" key="1">
    <source>
        <dbReference type="ARBA" id="ARBA00004651"/>
    </source>
</evidence>
<dbReference type="RefSeq" id="XP_034102225.1">
    <property type="nucleotide sequence ID" value="XM_034246334.1"/>
</dbReference>
<keyword evidence="5 6" id="KW-0472">Membrane</keyword>
<keyword evidence="4 6" id="KW-1133">Transmembrane helix</keyword>
<evidence type="ECO:0000256" key="3">
    <source>
        <dbReference type="ARBA" id="ARBA00022692"/>
    </source>
</evidence>
<evidence type="ECO:0000313" key="8">
    <source>
        <dbReference type="RefSeq" id="XP_034102225.1"/>
    </source>
</evidence>
<feature type="transmembrane region" description="Helical" evidence="6">
    <location>
        <begin position="115"/>
        <end position="139"/>
    </location>
</feature>
<dbReference type="Pfam" id="PF08395">
    <property type="entry name" value="7tm_7"/>
    <property type="match status" value="1"/>
</dbReference>
<comment type="subcellular location">
    <subcellularLocation>
        <location evidence="1">Cell membrane</location>
        <topology evidence="1">Multi-pass membrane protein</topology>
    </subcellularLocation>
</comment>
<evidence type="ECO:0000256" key="2">
    <source>
        <dbReference type="ARBA" id="ARBA00022475"/>
    </source>
</evidence>
<dbReference type="InterPro" id="IPR013604">
    <property type="entry name" value="7TM_chemorcpt"/>
</dbReference>
<sequence>MFDLVKQILTNCYYYARLMGVINFEIDLKTVISTITAQVNVIVSQYYFGLLNIHGHYILINEELRVLLDEMRSLETERRKGVFTIKCCELADQLDAIAEIQFQLQALVKQITSIFGLQIITMSGSYYMSSVALVYFCFIELRSAEVTRMLTFWGRVLIVLEFVCYFTDIHITVHITYAIHEVHATLVNLLSNHTVFGNGLDERLEVTLKNFQIQLACNPMKITVLGMYEMKKSRAIATVSSVVTSSLVLIQYNIQNF</sequence>
<accession>A0A6P8WUY1</accession>
<evidence type="ECO:0000256" key="5">
    <source>
        <dbReference type="ARBA" id="ARBA00023136"/>
    </source>
</evidence>
<name>A0A6P8WUY1_DROAB</name>
<evidence type="ECO:0000256" key="6">
    <source>
        <dbReference type="SAM" id="Phobius"/>
    </source>
</evidence>
<dbReference type="AlphaFoldDB" id="A0A6P8WUY1"/>
<proteinExistence type="predicted"/>
<evidence type="ECO:0000313" key="7">
    <source>
        <dbReference type="Proteomes" id="UP000515160"/>
    </source>
</evidence>